<accession>A0A8H5D0L0</accession>
<dbReference type="OrthoDB" id="10004862at2759"/>
<keyword evidence="1" id="KW-0560">Oxidoreductase</keyword>
<dbReference type="AlphaFoldDB" id="A0A8H5D0L0"/>
<protein>
    <submittedName>
        <fullName evidence="2">Uncharacterized protein</fullName>
    </submittedName>
</protein>
<evidence type="ECO:0000256" key="1">
    <source>
        <dbReference type="ARBA" id="ARBA00023002"/>
    </source>
</evidence>
<proteinExistence type="predicted"/>
<organism evidence="2 3">
    <name type="scientific">Collybiopsis confluens</name>
    <dbReference type="NCBI Taxonomy" id="2823264"/>
    <lineage>
        <taxon>Eukaryota</taxon>
        <taxon>Fungi</taxon>
        <taxon>Dikarya</taxon>
        <taxon>Basidiomycota</taxon>
        <taxon>Agaricomycotina</taxon>
        <taxon>Agaricomycetes</taxon>
        <taxon>Agaricomycetidae</taxon>
        <taxon>Agaricales</taxon>
        <taxon>Marasmiineae</taxon>
        <taxon>Omphalotaceae</taxon>
        <taxon>Collybiopsis</taxon>
    </lineage>
</organism>
<dbReference type="InterPro" id="IPR025337">
    <property type="entry name" value="Questin_oxidase-like"/>
</dbReference>
<dbReference type="EMBL" id="JAACJN010000285">
    <property type="protein sequence ID" value="KAF5351454.1"/>
    <property type="molecule type" value="Genomic_DNA"/>
</dbReference>
<evidence type="ECO:0000313" key="2">
    <source>
        <dbReference type="EMBL" id="KAF5351454.1"/>
    </source>
</evidence>
<dbReference type="GO" id="GO:0016491">
    <property type="term" value="F:oxidoreductase activity"/>
    <property type="evidence" value="ECO:0007669"/>
    <property type="project" value="UniProtKB-KW"/>
</dbReference>
<reference evidence="2 3" key="1">
    <citation type="journal article" date="2020" name="ISME J.">
        <title>Uncovering the hidden diversity of litter-decomposition mechanisms in mushroom-forming fungi.</title>
        <authorList>
            <person name="Floudas D."/>
            <person name="Bentzer J."/>
            <person name="Ahren D."/>
            <person name="Johansson T."/>
            <person name="Persson P."/>
            <person name="Tunlid A."/>
        </authorList>
    </citation>
    <scope>NUCLEOTIDE SEQUENCE [LARGE SCALE GENOMIC DNA]</scope>
    <source>
        <strain evidence="2 3">CBS 406.79</strain>
    </source>
</reference>
<comment type="caution">
    <text evidence="2">The sequence shown here is derived from an EMBL/GenBank/DDBJ whole genome shotgun (WGS) entry which is preliminary data.</text>
</comment>
<evidence type="ECO:0000313" key="3">
    <source>
        <dbReference type="Proteomes" id="UP000518752"/>
    </source>
</evidence>
<gene>
    <name evidence="2" type="ORF">D9757_012064</name>
</gene>
<keyword evidence="3" id="KW-1185">Reference proteome</keyword>
<dbReference type="PANTHER" id="PTHR35870">
    <property type="entry name" value="PROTEIN, PUTATIVE (AFU_ORTHOLOGUE AFUA_5G03330)-RELATED"/>
    <property type="match status" value="1"/>
</dbReference>
<dbReference type="Pfam" id="PF14027">
    <property type="entry name" value="Questin_oxidase"/>
    <property type="match status" value="1"/>
</dbReference>
<name>A0A8H5D0L0_9AGAR</name>
<dbReference type="PANTHER" id="PTHR35870:SF1">
    <property type="entry name" value="PROTEIN, PUTATIVE (AFU_ORTHOLOGUE AFUA_5G03330)-RELATED"/>
    <property type="match status" value="1"/>
</dbReference>
<dbReference type="Proteomes" id="UP000518752">
    <property type="component" value="Unassembled WGS sequence"/>
</dbReference>
<sequence>MHAVQDVLDCWHAFFDFRGFHNHTAHHILALWAFGANRDIIEPAYEEDKLIQRPAFKSPEPITIANFTEHWGMKSKLPFAFLSGLIHSQSMGFQIPYHGIFAEDCRTSGVEHSAYFALNISGRPSSFREQPSMINSFKFSGTTRSSSIGETSALKFEHPCSDALLRSTVMLSTTMQPTSWSLDTADSKDVDRKIEELQWMNALIYAVAVSKDGKGDFSADFLNLSMGKHSHNDARICVFVARGCPSLDIDAFFGADIVGPASSVNSFSSSPRLNLPPTPPFSNF</sequence>